<dbReference type="SUPFAM" id="SSF56672">
    <property type="entry name" value="DNA/RNA polymerases"/>
    <property type="match status" value="1"/>
</dbReference>
<dbReference type="Pfam" id="PF00078">
    <property type="entry name" value="RVT_1"/>
    <property type="match status" value="1"/>
</dbReference>
<keyword evidence="2" id="KW-0808">Transferase</keyword>
<dbReference type="InterPro" id="IPR043502">
    <property type="entry name" value="DNA/RNA_pol_sf"/>
</dbReference>
<keyword evidence="2" id="KW-0695">RNA-directed DNA polymerase</keyword>
<comment type="caution">
    <text evidence="2">The sequence shown here is derived from an EMBL/GenBank/DDBJ whole genome shotgun (WGS) entry which is preliminary data.</text>
</comment>
<dbReference type="EMBL" id="JAUTWS010000201">
    <property type="protein sequence ID" value="MDO9714272.1"/>
    <property type="molecule type" value="Genomic_DNA"/>
</dbReference>
<sequence>MSRRGIGASLFRQPGAGCRPDYQWCAAKTVTIACLEALPLHPDPKLEAKFGNIVGGEISPLLANIYLHHVLDEWVAAVVAPRLKGRYILVRYADDLVLAFEGHLDARRVFRALGQRLNRFGLTLHPEKSRFIDFRFRRPGGQRHPETSGTNFDFLGFTHVWGRSRQAKNVVRQVTAKGRFARALSAVNEWCQRNRHQAIRHQHAHLSAMLRGHYGYYGITGNGRRLRWYLHQVERIWKKWLSRRGRHGNFRWDRLRELLCRHPLPPTRIMRQYAVPSEALP</sequence>
<keyword evidence="2" id="KW-0548">Nucleotidyltransferase</keyword>
<accession>A0ABT9EDG6</accession>
<evidence type="ECO:0000313" key="2">
    <source>
        <dbReference type="EMBL" id="MDO9714272.1"/>
    </source>
</evidence>
<evidence type="ECO:0000259" key="1">
    <source>
        <dbReference type="PROSITE" id="PS50878"/>
    </source>
</evidence>
<dbReference type="GO" id="GO:0003964">
    <property type="term" value="F:RNA-directed DNA polymerase activity"/>
    <property type="evidence" value="ECO:0007669"/>
    <property type="project" value="UniProtKB-KW"/>
</dbReference>
<gene>
    <name evidence="2" type="ORF">Q7A36_38630</name>
</gene>
<organism evidence="2 3">
    <name type="scientific">Paracraurococcus lichenis</name>
    <dbReference type="NCBI Taxonomy" id="3064888"/>
    <lineage>
        <taxon>Bacteria</taxon>
        <taxon>Pseudomonadati</taxon>
        <taxon>Pseudomonadota</taxon>
        <taxon>Alphaproteobacteria</taxon>
        <taxon>Acetobacterales</taxon>
        <taxon>Roseomonadaceae</taxon>
        <taxon>Paracraurococcus</taxon>
    </lineage>
</organism>
<dbReference type="Proteomes" id="UP001243009">
    <property type="component" value="Unassembled WGS sequence"/>
</dbReference>
<dbReference type="RefSeq" id="WP_305109107.1">
    <property type="nucleotide sequence ID" value="NZ_JAUTWS010000201.1"/>
</dbReference>
<evidence type="ECO:0000313" key="3">
    <source>
        <dbReference type="Proteomes" id="UP001243009"/>
    </source>
</evidence>
<proteinExistence type="predicted"/>
<protein>
    <submittedName>
        <fullName evidence="2">Reverse transcriptase domain-containing protein</fullName>
    </submittedName>
</protein>
<reference evidence="2 3" key="1">
    <citation type="submission" date="2023-08" db="EMBL/GenBank/DDBJ databases">
        <title>The draft genome sequence of Paracraurococcus sp. LOR1-02.</title>
        <authorList>
            <person name="Kingkaew E."/>
            <person name="Tanasupawat S."/>
        </authorList>
    </citation>
    <scope>NUCLEOTIDE SEQUENCE [LARGE SCALE GENOMIC DNA]</scope>
    <source>
        <strain evidence="2 3">LOR1-02</strain>
    </source>
</reference>
<name>A0ABT9EDG6_9PROT</name>
<dbReference type="InterPro" id="IPR000477">
    <property type="entry name" value="RT_dom"/>
</dbReference>
<dbReference type="PROSITE" id="PS50878">
    <property type="entry name" value="RT_POL"/>
    <property type="match status" value="1"/>
</dbReference>
<feature type="domain" description="Reverse transcriptase" evidence="1">
    <location>
        <begin position="1"/>
        <end position="159"/>
    </location>
</feature>
<keyword evidence="3" id="KW-1185">Reference proteome</keyword>